<evidence type="ECO:0000313" key="2">
    <source>
        <dbReference type="Proteomes" id="UP000255367"/>
    </source>
</evidence>
<gene>
    <name evidence="1" type="ORF">NCTC12020_00859</name>
</gene>
<evidence type="ECO:0008006" key="3">
    <source>
        <dbReference type="Google" id="ProtNLM"/>
    </source>
</evidence>
<dbReference type="Pfam" id="PF10711">
    <property type="entry name" value="DUF2513"/>
    <property type="match status" value="1"/>
</dbReference>
<dbReference type="InterPro" id="IPR019650">
    <property type="entry name" value="DUF2513"/>
</dbReference>
<dbReference type="Proteomes" id="UP000255367">
    <property type="component" value="Unassembled WGS sequence"/>
</dbReference>
<dbReference type="EMBL" id="UHIO01000001">
    <property type="protein sequence ID" value="SUP42445.1"/>
    <property type="molecule type" value="Genomic_DNA"/>
</dbReference>
<name>A0A380NJW4_9FIRM</name>
<reference evidence="1 2" key="1">
    <citation type="submission" date="2018-06" db="EMBL/GenBank/DDBJ databases">
        <authorList>
            <consortium name="Pathogen Informatics"/>
            <person name="Doyle S."/>
        </authorList>
    </citation>
    <scope>NUCLEOTIDE SEQUENCE [LARGE SCALE GENOMIC DNA]</scope>
    <source>
        <strain evidence="1 2">NCTC12020</strain>
    </source>
</reference>
<organism evidence="1 2">
    <name type="scientific">Veillonella criceti</name>
    <dbReference type="NCBI Taxonomy" id="103891"/>
    <lineage>
        <taxon>Bacteria</taxon>
        <taxon>Bacillati</taxon>
        <taxon>Bacillota</taxon>
        <taxon>Negativicutes</taxon>
        <taxon>Veillonellales</taxon>
        <taxon>Veillonellaceae</taxon>
        <taxon>Veillonella</taxon>
    </lineage>
</organism>
<protein>
    <recommendedName>
        <fullName evidence="3">DUF2513 domain-containing protein</fullName>
    </recommendedName>
</protein>
<evidence type="ECO:0000313" key="1">
    <source>
        <dbReference type="EMBL" id="SUP42445.1"/>
    </source>
</evidence>
<keyword evidence="2" id="KW-1185">Reference proteome</keyword>
<sequence length="121" mass="13871">MKRDLDLLRNILITIEGSDTDLDTNSFLHLCDDIETIDYHIYLLADAGYIDYYDISCCNGSRYPQYLVKYLTSDGCDYLSSIKDDNVWSHVKKKINKVGDSVTLETIKIIGSKFILQYLGL</sequence>
<proteinExistence type="predicted"/>
<dbReference type="RefSeq" id="WP_172460555.1">
    <property type="nucleotide sequence ID" value="NZ_UHIO01000001.1"/>
</dbReference>
<dbReference type="AlphaFoldDB" id="A0A380NJW4"/>
<accession>A0A380NJW4</accession>